<evidence type="ECO:0000313" key="1">
    <source>
        <dbReference type="EMBL" id="QQU01302.1"/>
    </source>
</evidence>
<dbReference type="GeneID" id="93527200"/>
<dbReference type="AlphaFoldDB" id="A0A9Q6Z8C6"/>
<name>A0A9Q6Z8C6_MYROD</name>
<organism evidence="1 2">
    <name type="scientific">Myroides odoratus</name>
    <name type="common">Flavobacterium odoratum</name>
    <dbReference type="NCBI Taxonomy" id="256"/>
    <lineage>
        <taxon>Bacteria</taxon>
        <taxon>Pseudomonadati</taxon>
        <taxon>Bacteroidota</taxon>
        <taxon>Flavobacteriia</taxon>
        <taxon>Flavobacteriales</taxon>
        <taxon>Flavobacteriaceae</taxon>
        <taxon>Myroides</taxon>
    </lineage>
</organism>
<dbReference type="RefSeq" id="WP_002991748.1">
    <property type="nucleotide sequence ID" value="NZ_CP068108.1"/>
</dbReference>
<sequence length="82" mass="9390">MNTPHPHQVAPTNDEHNLALLHLLYDINPNFSAYAQSINDLFYYYIQHCTDTSTEVLLTSTEINSILEVVNAFQQLKEPSIE</sequence>
<dbReference type="OrthoDB" id="9918462at2"/>
<proteinExistence type="predicted"/>
<accession>A0A9Q6Z8C6</accession>
<protein>
    <submittedName>
        <fullName evidence="1">Uncharacterized protein</fullName>
    </submittedName>
</protein>
<gene>
    <name evidence="1" type="ORF">I6I88_06010</name>
</gene>
<reference evidence="1 2" key="1">
    <citation type="submission" date="2021-01" db="EMBL/GenBank/DDBJ databases">
        <title>FDA dAtabase for Regulatory Grade micrObial Sequences (FDA-ARGOS): Supporting development and validation of Infectious Disease Dx tests.</title>
        <authorList>
            <person name="Sproer C."/>
            <person name="Gronow S."/>
            <person name="Severitt S."/>
            <person name="Schroder I."/>
            <person name="Tallon L."/>
            <person name="Sadzewicz L."/>
            <person name="Zhao X."/>
            <person name="Boylan J."/>
            <person name="Ott S."/>
            <person name="Bowen H."/>
            <person name="Vavikolanu K."/>
            <person name="Mehta A."/>
            <person name="Aluvathingal J."/>
            <person name="Nadendla S."/>
            <person name="Lowell S."/>
            <person name="Myers T."/>
            <person name="Yan Y."/>
            <person name="Sichtig H."/>
        </authorList>
    </citation>
    <scope>NUCLEOTIDE SEQUENCE [LARGE SCALE GENOMIC DNA]</scope>
    <source>
        <strain evidence="1 2">FDAARGOS_1131</strain>
    </source>
</reference>
<evidence type="ECO:0000313" key="2">
    <source>
        <dbReference type="Proteomes" id="UP000596202"/>
    </source>
</evidence>
<dbReference type="EMBL" id="CP068108">
    <property type="protein sequence ID" value="QQU01302.1"/>
    <property type="molecule type" value="Genomic_DNA"/>
</dbReference>
<dbReference type="Proteomes" id="UP000596202">
    <property type="component" value="Chromosome"/>
</dbReference>